<dbReference type="Proteomes" id="UP000632498">
    <property type="component" value="Unassembled WGS sequence"/>
</dbReference>
<keyword evidence="1" id="KW-0597">Phosphoprotein</keyword>
<evidence type="ECO:0000256" key="3">
    <source>
        <dbReference type="ARBA" id="ARBA00022722"/>
    </source>
</evidence>
<comment type="caution">
    <text evidence="6">The sequence shown here is derived from an EMBL/GenBank/DDBJ whole genome shotgun (WGS) entry which is preliminary data.</text>
</comment>
<dbReference type="GO" id="GO:0000166">
    <property type="term" value="F:nucleotide binding"/>
    <property type="evidence" value="ECO:0007669"/>
    <property type="project" value="UniProtKB-KW"/>
</dbReference>
<keyword evidence="3" id="KW-0540">Nuclease</keyword>
<evidence type="ECO:0000256" key="2">
    <source>
        <dbReference type="ARBA" id="ARBA00022649"/>
    </source>
</evidence>
<dbReference type="SUPFAM" id="SSF81593">
    <property type="entry name" value="Nucleotidyltransferase substrate binding subunit/domain"/>
    <property type="match status" value="1"/>
</dbReference>
<dbReference type="GO" id="GO:0110001">
    <property type="term" value="C:toxin-antitoxin complex"/>
    <property type="evidence" value="ECO:0007669"/>
    <property type="project" value="InterPro"/>
</dbReference>
<dbReference type="AlphaFoldDB" id="A0A917C435"/>
<dbReference type="RefSeq" id="WP_188664809.1">
    <property type="nucleotide sequence ID" value="NZ_BMHV01000014.1"/>
</dbReference>
<reference evidence="6" key="2">
    <citation type="submission" date="2020-09" db="EMBL/GenBank/DDBJ databases">
        <authorList>
            <person name="Sun Q."/>
            <person name="Zhou Y."/>
        </authorList>
    </citation>
    <scope>NUCLEOTIDE SEQUENCE</scope>
    <source>
        <strain evidence="6">CGMCC 1.15254</strain>
    </source>
</reference>
<keyword evidence="7" id="KW-1185">Reference proteome</keyword>
<keyword evidence="5" id="KW-0378">Hydrolase</keyword>
<sequence>MKPQQNERWIFHLDHMLQAINRIEHYVAGLTKDDFVHDDKTIDAVIRNLEIIGEATHHIPNKIRKHYQAIPWMALRQMRNFLAHEYFNVDPNIVWETVVRDLHGLKMSIKRLLRDAA</sequence>
<name>A0A917C435_9PROT</name>
<gene>
    <name evidence="6" type="ORF">GCM10011332_21580</name>
</gene>
<evidence type="ECO:0000256" key="5">
    <source>
        <dbReference type="ARBA" id="ARBA00022801"/>
    </source>
</evidence>
<dbReference type="GO" id="GO:0016787">
    <property type="term" value="F:hydrolase activity"/>
    <property type="evidence" value="ECO:0007669"/>
    <property type="project" value="UniProtKB-KW"/>
</dbReference>
<dbReference type="PANTHER" id="PTHR34139:SF1">
    <property type="entry name" value="RNASE MJ1380-RELATED"/>
    <property type="match status" value="1"/>
</dbReference>
<evidence type="ECO:0000256" key="4">
    <source>
        <dbReference type="ARBA" id="ARBA00022741"/>
    </source>
</evidence>
<evidence type="ECO:0000313" key="7">
    <source>
        <dbReference type="Proteomes" id="UP000632498"/>
    </source>
</evidence>
<organism evidence="6 7">
    <name type="scientific">Terasakiella brassicae</name>
    <dbReference type="NCBI Taxonomy" id="1634917"/>
    <lineage>
        <taxon>Bacteria</taxon>
        <taxon>Pseudomonadati</taxon>
        <taxon>Pseudomonadota</taxon>
        <taxon>Alphaproteobacteria</taxon>
        <taxon>Rhodospirillales</taxon>
        <taxon>Terasakiellaceae</taxon>
        <taxon>Terasakiella</taxon>
    </lineage>
</organism>
<dbReference type="EMBL" id="BMHV01000014">
    <property type="protein sequence ID" value="GGF67159.1"/>
    <property type="molecule type" value="Genomic_DNA"/>
</dbReference>
<dbReference type="InterPro" id="IPR008201">
    <property type="entry name" value="HepT-like"/>
</dbReference>
<protein>
    <submittedName>
        <fullName evidence="6">DUF86 domain-containing protein</fullName>
    </submittedName>
</protein>
<keyword evidence="4" id="KW-0547">Nucleotide-binding</keyword>
<evidence type="ECO:0000313" key="6">
    <source>
        <dbReference type="EMBL" id="GGF67159.1"/>
    </source>
</evidence>
<proteinExistence type="predicted"/>
<keyword evidence="2" id="KW-1277">Toxin-antitoxin system</keyword>
<dbReference type="GO" id="GO:0004540">
    <property type="term" value="F:RNA nuclease activity"/>
    <property type="evidence" value="ECO:0007669"/>
    <property type="project" value="InterPro"/>
</dbReference>
<dbReference type="PANTHER" id="PTHR34139">
    <property type="entry name" value="UPF0331 PROTEIN MJ0127"/>
    <property type="match status" value="1"/>
</dbReference>
<accession>A0A917C435</accession>
<reference evidence="6" key="1">
    <citation type="journal article" date="2014" name="Int. J. Syst. Evol. Microbiol.">
        <title>Complete genome sequence of Corynebacterium casei LMG S-19264T (=DSM 44701T), isolated from a smear-ripened cheese.</title>
        <authorList>
            <consortium name="US DOE Joint Genome Institute (JGI-PGF)"/>
            <person name="Walter F."/>
            <person name="Albersmeier A."/>
            <person name="Kalinowski J."/>
            <person name="Ruckert C."/>
        </authorList>
    </citation>
    <scope>NUCLEOTIDE SEQUENCE</scope>
    <source>
        <strain evidence="6">CGMCC 1.15254</strain>
    </source>
</reference>
<evidence type="ECO:0000256" key="1">
    <source>
        <dbReference type="ARBA" id="ARBA00022553"/>
    </source>
</evidence>
<dbReference type="InterPro" id="IPR051813">
    <property type="entry name" value="HepT_RNase_toxin"/>
</dbReference>
<dbReference type="Pfam" id="PF01934">
    <property type="entry name" value="HepT-like"/>
    <property type="match status" value="1"/>
</dbReference>